<feature type="transmembrane region" description="Helical" evidence="1">
    <location>
        <begin position="78"/>
        <end position="97"/>
    </location>
</feature>
<comment type="caution">
    <text evidence="2">The sequence shown here is derived from an EMBL/GenBank/DDBJ whole genome shotgun (WGS) entry which is preliminary data.</text>
</comment>
<evidence type="ECO:0000313" key="3">
    <source>
        <dbReference type="Proteomes" id="UP000031967"/>
    </source>
</evidence>
<evidence type="ECO:0000313" key="2">
    <source>
        <dbReference type="EMBL" id="KIL40707.1"/>
    </source>
</evidence>
<protein>
    <submittedName>
        <fullName evidence="2">Uncharacterized protein</fullName>
    </submittedName>
</protein>
<organism evidence="2 3">
    <name type="scientific">Gordoniibacillus kamchatkensis</name>
    <dbReference type="NCBI Taxonomy" id="1590651"/>
    <lineage>
        <taxon>Bacteria</taxon>
        <taxon>Bacillati</taxon>
        <taxon>Bacillota</taxon>
        <taxon>Bacilli</taxon>
        <taxon>Bacillales</taxon>
        <taxon>Paenibacillaceae</taxon>
        <taxon>Gordoniibacillus</taxon>
    </lineage>
</organism>
<proteinExistence type="predicted"/>
<gene>
    <name evidence="2" type="ORF">SD70_11510</name>
</gene>
<dbReference type="RefSeq" id="WP_041047720.1">
    <property type="nucleotide sequence ID" value="NZ_JXAK01000017.1"/>
</dbReference>
<name>A0ABR5AK33_9BACL</name>
<sequence length="357" mass="38887">MTERATRIDVDAAWRRFEQRAQGVEPAAVWLERPVPTEAAALETVKQERAGHVERMAASTQPEAERPFTKNKLRYRPWLAAALAAGLTVGLFTTSWGDKALAAMLQTFRVRHLTGVAIGQEDWDKVTQALQQGGVSAQELSLDKFGTVSAKGGGEPSRMTLAEASKAIGVPVKLLPGQQAEQVKDVLVVPQTEFTLLLHVDEVNRMLNRLGAKTTFPAAVDGQPIAGILPQSVQVSDYGGGANRAGTRSLLQMKQPQLDVPGNIDVEQVRKAVLDLPFLPADARRKLEGAADWRQTLFVPVNGKSGETRIGGREVIYTGSGQWRAAIWLDGEWLYHLNGAYESDDALLHDVKEIIGS</sequence>
<accession>A0ABR5AK33</accession>
<dbReference type="Proteomes" id="UP000031967">
    <property type="component" value="Unassembled WGS sequence"/>
</dbReference>
<keyword evidence="1" id="KW-0812">Transmembrane</keyword>
<keyword evidence="1" id="KW-1133">Transmembrane helix</keyword>
<evidence type="ECO:0000256" key="1">
    <source>
        <dbReference type="SAM" id="Phobius"/>
    </source>
</evidence>
<reference evidence="2 3" key="1">
    <citation type="submission" date="2014-12" db="EMBL/GenBank/DDBJ databases">
        <title>Draft genome sequence of Paenibacillus kamchatkensis strain B-2647.</title>
        <authorList>
            <person name="Karlyshev A.V."/>
            <person name="Kudryashova E.B."/>
        </authorList>
    </citation>
    <scope>NUCLEOTIDE SEQUENCE [LARGE SCALE GENOMIC DNA]</scope>
    <source>
        <strain evidence="2 3">VKM B-2647</strain>
    </source>
</reference>
<dbReference type="EMBL" id="JXAK01000017">
    <property type="protein sequence ID" value="KIL40707.1"/>
    <property type="molecule type" value="Genomic_DNA"/>
</dbReference>
<keyword evidence="3" id="KW-1185">Reference proteome</keyword>
<keyword evidence="1" id="KW-0472">Membrane</keyword>